<dbReference type="InterPro" id="IPR033652">
    <property type="entry name" value="LigD_Pol-like_3"/>
</dbReference>
<evidence type="ECO:0000256" key="20">
    <source>
        <dbReference type="ARBA" id="ARBA00034003"/>
    </source>
</evidence>
<evidence type="ECO:0000259" key="23">
    <source>
        <dbReference type="PROSITE" id="PS50160"/>
    </source>
</evidence>
<evidence type="ECO:0000256" key="9">
    <source>
        <dbReference type="ARBA" id="ARBA00022763"/>
    </source>
</evidence>
<name>A0A1H0S0R9_9BACI</name>
<evidence type="ECO:0000256" key="5">
    <source>
        <dbReference type="ARBA" id="ARBA00022695"/>
    </source>
</evidence>
<keyword evidence="17" id="KW-0464">Manganese</keyword>
<dbReference type="InterPro" id="IPR052171">
    <property type="entry name" value="NHEJ_LigD"/>
</dbReference>
<evidence type="ECO:0000256" key="4">
    <source>
        <dbReference type="ARBA" id="ARBA00022679"/>
    </source>
</evidence>
<sequence length="610" mass="71595">MIKPMLPTLIFDAPSGSDWLYEIKYDGFRALLHWDHDNIKLVSRNGNLLNDQFPEIINYCLSQKESFEKDLPIIFDGEVTILESPFKANFEHIQQRGRLKNTEKIAEFSRNQPAHYLVFDLILRKGVNLRGNPFIERKDRVRQLFVDNNLSSEIAHNSPQLLQLIDVNDSFQQVWEQVQFENGEGVIAKKRDGKWEEGKRTTSWYKIKNWQRGKFFITGYDRTNGFFHVSVIRNKEIYEIGLFSNGLSPEEREALLKVIQINHSEELNKGFLKVEPGICVELFYLELYKEQLRQPSFTRFCFDMKWSDCTWEDLQRKIEIPVQVTITHPDKPLWKDKNITKQDYLDYLLNISPYMLPFLKDRLLTVIRFPHGMYGESFYQKNCPDYAPDFITRSQHEGIDYIVCNNIDTLAWLGNQLAFEFHIPFQTIYSKGPSEIVFDLDPPSRNEFPLAIKAALLLKEVFEGLDLISFIKLSGNKGLQIYIPLPENTFSYDDTRVFTEFIAHYLINKEPSLFTIERLKKNRNNKLYVDYIQHAEGKTIIAPYSIRGNDGAYVAAPLFWHEIHDGLSINSFSMESIYKRVSELGDPFKDYFQSKDIQPFRPVLDFLKQR</sequence>
<evidence type="ECO:0000256" key="1">
    <source>
        <dbReference type="ARBA" id="ARBA00001936"/>
    </source>
</evidence>
<evidence type="ECO:0000256" key="13">
    <source>
        <dbReference type="ARBA" id="ARBA00022932"/>
    </source>
</evidence>
<evidence type="ECO:0000256" key="22">
    <source>
        <dbReference type="ARBA" id="ARBA00049990"/>
    </source>
</evidence>
<dbReference type="EC" id="6.5.1.1" evidence="2"/>
<evidence type="ECO:0000256" key="11">
    <source>
        <dbReference type="ARBA" id="ARBA00022839"/>
    </source>
</evidence>
<dbReference type="PROSITE" id="PS00697">
    <property type="entry name" value="DNA_LIGASE_A1"/>
    <property type="match status" value="1"/>
</dbReference>
<dbReference type="GO" id="GO:0003887">
    <property type="term" value="F:DNA-directed DNA polymerase activity"/>
    <property type="evidence" value="ECO:0007669"/>
    <property type="project" value="UniProtKB-KW"/>
</dbReference>
<dbReference type="InterPro" id="IPR014146">
    <property type="entry name" value="LigD_ligase_dom"/>
</dbReference>
<keyword evidence="14" id="KW-0238">DNA-binding</keyword>
<evidence type="ECO:0000256" key="14">
    <source>
        <dbReference type="ARBA" id="ARBA00023125"/>
    </source>
</evidence>
<evidence type="ECO:0000313" key="25">
    <source>
        <dbReference type="Proteomes" id="UP000199159"/>
    </source>
</evidence>
<keyword evidence="8" id="KW-0547">Nucleotide-binding</keyword>
<dbReference type="Pfam" id="PF21686">
    <property type="entry name" value="LigD_Prim-Pol"/>
    <property type="match status" value="1"/>
</dbReference>
<dbReference type="PROSITE" id="PS00333">
    <property type="entry name" value="DNA_LIGASE_A2"/>
    <property type="match status" value="1"/>
</dbReference>
<evidence type="ECO:0000256" key="21">
    <source>
        <dbReference type="ARBA" id="ARBA00049981"/>
    </source>
</evidence>
<evidence type="ECO:0000256" key="15">
    <source>
        <dbReference type="ARBA" id="ARBA00023172"/>
    </source>
</evidence>
<keyword evidence="18" id="KW-0511">Multifunctional enzyme</keyword>
<dbReference type="GO" id="GO:0046872">
    <property type="term" value="F:metal ion binding"/>
    <property type="evidence" value="ECO:0007669"/>
    <property type="project" value="UniProtKB-KW"/>
</dbReference>
<dbReference type="NCBIfam" id="NF007211">
    <property type="entry name" value="PRK09633.1"/>
    <property type="match status" value="1"/>
</dbReference>
<dbReference type="SUPFAM" id="SSF56091">
    <property type="entry name" value="DNA ligase/mRNA capping enzyme, catalytic domain"/>
    <property type="match status" value="1"/>
</dbReference>
<dbReference type="STRING" id="930152.SAMN05216565_102479"/>
<dbReference type="PANTHER" id="PTHR42705">
    <property type="entry name" value="BIFUNCTIONAL NON-HOMOLOGOUS END JOINING PROTEIN LIGD"/>
    <property type="match status" value="1"/>
</dbReference>
<evidence type="ECO:0000256" key="7">
    <source>
        <dbReference type="ARBA" id="ARBA00022723"/>
    </source>
</evidence>
<keyword evidence="4" id="KW-0808">Transferase</keyword>
<keyword evidence="3" id="KW-0436">Ligase</keyword>
<dbReference type="PROSITE" id="PS50160">
    <property type="entry name" value="DNA_LIGASE_A3"/>
    <property type="match status" value="1"/>
</dbReference>
<keyword evidence="10" id="KW-0378">Hydrolase</keyword>
<evidence type="ECO:0000256" key="6">
    <source>
        <dbReference type="ARBA" id="ARBA00022722"/>
    </source>
</evidence>
<evidence type="ECO:0000256" key="10">
    <source>
        <dbReference type="ARBA" id="ARBA00022801"/>
    </source>
</evidence>
<dbReference type="Gene3D" id="3.90.920.10">
    <property type="entry name" value="DNA primase, PRIM domain"/>
    <property type="match status" value="1"/>
</dbReference>
<dbReference type="GO" id="GO:0003910">
    <property type="term" value="F:DNA ligase (ATP) activity"/>
    <property type="evidence" value="ECO:0007669"/>
    <property type="project" value="UniProtKB-EC"/>
</dbReference>
<keyword evidence="11" id="KW-0269">Exonuclease</keyword>
<dbReference type="Pfam" id="PF01068">
    <property type="entry name" value="DNA_ligase_A_M"/>
    <property type="match status" value="1"/>
</dbReference>
<evidence type="ECO:0000256" key="19">
    <source>
        <dbReference type="ARBA" id="ARBA00029943"/>
    </source>
</evidence>
<organism evidence="24 25">
    <name type="scientific">Litchfieldia salsa</name>
    <dbReference type="NCBI Taxonomy" id="930152"/>
    <lineage>
        <taxon>Bacteria</taxon>
        <taxon>Bacillati</taxon>
        <taxon>Bacillota</taxon>
        <taxon>Bacilli</taxon>
        <taxon>Bacillales</taxon>
        <taxon>Bacillaceae</taxon>
        <taxon>Litchfieldia</taxon>
    </lineage>
</organism>
<dbReference type="CDD" id="cd07906">
    <property type="entry name" value="Adenylation_DNA_ligase_LigD_LigC"/>
    <property type="match status" value="1"/>
</dbReference>
<dbReference type="GO" id="GO:0006310">
    <property type="term" value="P:DNA recombination"/>
    <property type="evidence" value="ECO:0007669"/>
    <property type="project" value="UniProtKB-KW"/>
</dbReference>
<dbReference type="NCBIfam" id="TIGR02776">
    <property type="entry name" value="NHEJ_ligase_prk"/>
    <property type="match status" value="1"/>
</dbReference>
<evidence type="ECO:0000256" key="16">
    <source>
        <dbReference type="ARBA" id="ARBA00023204"/>
    </source>
</evidence>
<dbReference type="Proteomes" id="UP000199159">
    <property type="component" value="Unassembled WGS sequence"/>
</dbReference>
<feature type="domain" description="ATP-dependent DNA ligase family profile" evidence="23">
    <location>
        <begin position="107"/>
        <end position="208"/>
    </location>
</feature>
<dbReference type="NCBIfam" id="TIGR02779">
    <property type="entry name" value="NHEJ_ligase_lig"/>
    <property type="match status" value="1"/>
</dbReference>
<evidence type="ECO:0000256" key="12">
    <source>
        <dbReference type="ARBA" id="ARBA00022840"/>
    </source>
</evidence>
<protein>
    <recommendedName>
        <fullName evidence="2">DNA ligase (ATP)</fullName>
        <ecNumber evidence="2">6.5.1.1</ecNumber>
    </recommendedName>
    <alternativeName>
        <fullName evidence="19">NHEJ DNA polymerase</fullName>
    </alternativeName>
</protein>
<dbReference type="GO" id="GO:0005524">
    <property type="term" value="F:ATP binding"/>
    <property type="evidence" value="ECO:0007669"/>
    <property type="project" value="UniProtKB-KW"/>
</dbReference>
<dbReference type="GO" id="GO:0006281">
    <property type="term" value="P:DNA repair"/>
    <property type="evidence" value="ECO:0007669"/>
    <property type="project" value="UniProtKB-KW"/>
</dbReference>
<dbReference type="InterPro" id="IPR014143">
    <property type="entry name" value="NHEJ_ligase_prk"/>
</dbReference>
<dbReference type="Gene3D" id="3.30.470.30">
    <property type="entry name" value="DNA ligase/mRNA capping enzyme"/>
    <property type="match status" value="1"/>
</dbReference>
<dbReference type="AlphaFoldDB" id="A0A1H0S0R9"/>
<dbReference type="GO" id="GO:0004527">
    <property type="term" value="F:exonuclease activity"/>
    <property type="evidence" value="ECO:0007669"/>
    <property type="project" value="UniProtKB-KW"/>
</dbReference>
<dbReference type="PANTHER" id="PTHR42705:SF2">
    <property type="entry name" value="BIFUNCTIONAL NON-HOMOLOGOUS END JOINING PROTEIN LIGD"/>
    <property type="match status" value="1"/>
</dbReference>
<keyword evidence="5" id="KW-0548">Nucleotidyltransferase</keyword>
<comment type="cofactor">
    <cofactor evidence="1">
        <name>Mn(2+)</name>
        <dbReference type="ChEBI" id="CHEBI:29035"/>
    </cofactor>
</comment>
<evidence type="ECO:0000256" key="3">
    <source>
        <dbReference type="ARBA" id="ARBA00022598"/>
    </source>
</evidence>
<keyword evidence="12" id="KW-0067">ATP-binding</keyword>
<dbReference type="GO" id="GO:0003677">
    <property type="term" value="F:DNA binding"/>
    <property type="evidence" value="ECO:0007669"/>
    <property type="project" value="UniProtKB-KW"/>
</dbReference>
<keyword evidence="16" id="KW-0234">DNA repair</keyword>
<dbReference type="NCBIfam" id="TIGR02778">
    <property type="entry name" value="ligD_pol"/>
    <property type="match status" value="1"/>
</dbReference>
<keyword evidence="15" id="KW-0233">DNA recombination</keyword>
<keyword evidence="9" id="KW-0227">DNA damage</keyword>
<comment type="similarity">
    <text evidence="22">In the N-terminal section; belongs to the LigD polymerase family.</text>
</comment>
<dbReference type="InterPro" id="IPR016059">
    <property type="entry name" value="DNA_ligase_ATP-dep_CS"/>
</dbReference>
<dbReference type="CDD" id="cd04866">
    <property type="entry name" value="LigD_Pol_like_3"/>
    <property type="match status" value="1"/>
</dbReference>
<comment type="catalytic activity">
    <reaction evidence="20">
        <text>ATP + (deoxyribonucleotide)n-3'-hydroxyl + 5'-phospho-(deoxyribonucleotide)m = (deoxyribonucleotide)n+m + AMP + diphosphate.</text>
        <dbReference type="EC" id="6.5.1.1"/>
    </reaction>
</comment>
<keyword evidence="6" id="KW-0540">Nuclease</keyword>
<gene>
    <name evidence="24" type="ORF">SAMN05216565_102479</name>
</gene>
<evidence type="ECO:0000256" key="2">
    <source>
        <dbReference type="ARBA" id="ARBA00012727"/>
    </source>
</evidence>
<evidence type="ECO:0000256" key="8">
    <source>
        <dbReference type="ARBA" id="ARBA00022741"/>
    </source>
</evidence>
<keyword evidence="7" id="KW-0479">Metal-binding</keyword>
<dbReference type="InterPro" id="IPR014145">
    <property type="entry name" value="LigD_pol_dom"/>
</dbReference>
<evidence type="ECO:0000256" key="17">
    <source>
        <dbReference type="ARBA" id="ARBA00023211"/>
    </source>
</evidence>
<keyword evidence="13" id="KW-0239">DNA-directed DNA polymerase</keyword>
<keyword evidence="25" id="KW-1185">Reference proteome</keyword>
<proteinExistence type="inferred from homology"/>
<dbReference type="InterPro" id="IPR012310">
    <property type="entry name" value="DNA_ligase_ATP-dep_cent"/>
</dbReference>
<evidence type="ECO:0000256" key="18">
    <source>
        <dbReference type="ARBA" id="ARBA00023268"/>
    </source>
</evidence>
<evidence type="ECO:0000313" key="24">
    <source>
        <dbReference type="EMBL" id="SDP35227.1"/>
    </source>
</evidence>
<reference evidence="25" key="1">
    <citation type="submission" date="2016-10" db="EMBL/GenBank/DDBJ databases">
        <authorList>
            <person name="Varghese N."/>
            <person name="Submissions S."/>
        </authorList>
    </citation>
    <scope>NUCLEOTIDE SEQUENCE [LARGE SCALE GENOMIC DNA]</scope>
    <source>
        <strain evidence="25">IBRC-M10078</strain>
    </source>
</reference>
<accession>A0A1H0S0R9</accession>
<dbReference type="EMBL" id="FNJU01000002">
    <property type="protein sequence ID" value="SDP35227.1"/>
    <property type="molecule type" value="Genomic_DNA"/>
</dbReference>
<comment type="similarity">
    <text evidence="21">In the C-terminal section; belongs to the ATP-dependent DNA ligase family.</text>
</comment>